<dbReference type="InterPro" id="IPR000835">
    <property type="entry name" value="HTH_MarR-typ"/>
</dbReference>
<dbReference type="GO" id="GO:0006950">
    <property type="term" value="P:response to stress"/>
    <property type="evidence" value="ECO:0007669"/>
    <property type="project" value="TreeGrafter"/>
</dbReference>
<name>F8GS50_CUPNN</name>
<dbReference type="InterPro" id="IPR036390">
    <property type="entry name" value="WH_DNA-bd_sf"/>
</dbReference>
<dbReference type="AlphaFoldDB" id="F8GS50"/>
<evidence type="ECO:0000313" key="2">
    <source>
        <dbReference type="EMBL" id="AEI80989.1"/>
    </source>
</evidence>
<organism evidence="2 3">
    <name type="scientific">Cupriavidus necator (strain ATCC 43291 / DSM 13513 / CCUG 52238 / LMG 8453 / N-1)</name>
    <name type="common">Ralstonia eutropha</name>
    <dbReference type="NCBI Taxonomy" id="1042878"/>
    <lineage>
        <taxon>Bacteria</taxon>
        <taxon>Pseudomonadati</taxon>
        <taxon>Pseudomonadota</taxon>
        <taxon>Betaproteobacteria</taxon>
        <taxon>Burkholderiales</taxon>
        <taxon>Burkholderiaceae</taxon>
        <taxon>Cupriavidus</taxon>
    </lineage>
</organism>
<dbReference type="GO" id="GO:0003700">
    <property type="term" value="F:DNA-binding transcription factor activity"/>
    <property type="evidence" value="ECO:0007669"/>
    <property type="project" value="InterPro"/>
</dbReference>
<dbReference type="Pfam" id="PF01047">
    <property type="entry name" value="MarR"/>
    <property type="match status" value="1"/>
</dbReference>
<dbReference type="PANTHER" id="PTHR33164">
    <property type="entry name" value="TRANSCRIPTIONAL REGULATOR, MARR FAMILY"/>
    <property type="match status" value="1"/>
</dbReference>
<evidence type="ECO:0000313" key="3">
    <source>
        <dbReference type="Proteomes" id="UP000006798"/>
    </source>
</evidence>
<dbReference type="PRINTS" id="PR00598">
    <property type="entry name" value="HTHMARR"/>
</dbReference>
<protein>
    <submittedName>
        <fullName evidence="2">Transcriptional regulator MarR family</fullName>
    </submittedName>
</protein>
<reference evidence="2 3" key="1">
    <citation type="journal article" date="2011" name="J. Bacteriol.">
        <title>Complete genome sequence of the type strain Cupriavidus necator N-1.</title>
        <authorList>
            <person name="Poehlein A."/>
            <person name="Kusian B."/>
            <person name="Friedrich B."/>
            <person name="Daniel R."/>
            <person name="Bowien B."/>
        </authorList>
    </citation>
    <scope>NUCLEOTIDE SEQUENCE [LARGE SCALE GENOMIC DNA]</scope>
    <source>
        <strain evidence="3">ATCC 43291 / DSM 13513 / CCUG 52238 / LMG 8453 / N-1</strain>
    </source>
</reference>
<dbReference type="Proteomes" id="UP000006798">
    <property type="component" value="Chromosome 2"/>
</dbReference>
<dbReference type="KEGG" id="cnc:CNE_2c20380"/>
<dbReference type="SUPFAM" id="SSF46785">
    <property type="entry name" value="Winged helix' DNA-binding domain"/>
    <property type="match status" value="1"/>
</dbReference>
<dbReference type="EMBL" id="CP002878">
    <property type="protein sequence ID" value="AEI80989.1"/>
    <property type="molecule type" value="Genomic_DNA"/>
</dbReference>
<feature type="domain" description="HTH marR-type" evidence="1">
    <location>
        <begin position="68"/>
        <end position="200"/>
    </location>
</feature>
<accession>F8GS50</accession>
<dbReference type="Gene3D" id="1.10.10.10">
    <property type="entry name" value="Winged helix-like DNA-binding domain superfamily/Winged helix DNA-binding domain"/>
    <property type="match status" value="1"/>
</dbReference>
<proteinExistence type="predicted"/>
<dbReference type="InterPro" id="IPR036388">
    <property type="entry name" value="WH-like_DNA-bd_sf"/>
</dbReference>
<dbReference type="HOGENOM" id="CLU_083287_18_5_4"/>
<dbReference type="PANTHER" id="PTHR33164:SF43">
    <property type="entry name" value="HTH-TYPE TRANSCRIPTIONAL REPRESSOR YETL"/>
    <property type="match status" value="1"/>
</dbReference>
<sequence>MSPPHSQPPTGMGLPETLVAKAFWETARFCTKSTIVPPCNYLTDQLLSRQQARKLAMDHYSKEGFQITQSIGFFLNRARNTLLMEMDAALKDLDITGQQMGILMSLTHGVATTPFELSKLLGIDTGLMTRMLDKLEAKGLLSRSRSLDDRRVVNLTVTRKGQEVAERIPDVAPKVLNQRLRNFSKEEFAEFRRLLAKFAGA</sequence>
<dbReference type="PROSITE" id="PS50995">
    <property type="entry name" value="HTH_MARR_2"/>
    <property type="match status" value="1"/>
</dbReference>
<gene>
    <name evidence="2" type="ordered locus">CNE_2c20380</name>
</gene>
<dbReference type="SMART" id="SM00347">
    <property type="entry name" value="HTH_MARR"/>
    <property type="match status" value="1"/>
</dbReference>
<evidence type="ECO:0000259" key="1">
    <source>
        <dbReference type="PROSITE" id="PS50995"/>
    </source>
</evidence>
<dbReference type="InterPro" id="IPR039422">
    <property type="entry name" value="MarR/SlyA-like"/>
</dbReference>